<dbReference type="GO" id="GO:0045547">
    <property type="term" value="F:ditrans,polycis-polyprenyl diphosphate synthase [(2E,6E)-farnesyl diphosphate specific] activity"/>
    <property type="evidence" value="ECO:0007669"/>
    <property type="project" value="UniProtKB-EC"/>
</dbReference>
<keyword evidence="18" id="KW-0689">Ribosomal protein</keyword>
<dbReference type="NCBIfam" id="TIGR00594">
    <property type="entry name" value="polc"/>
    <property type="match status" value="1"/>
</dbReference>
<dbReference type="GO" id="GO:0003735">
    <property type="term" value="F:structural constituent of ribosome"/>
    <property type="evidence" value="ECO:0007669"/>
    <property type="project" value="InterPro"/>
</dbReference>
<dbReference type="InterPro" id="IPR001095">
    <property type="entry name" value="Acetyl_CoA_COase_a_su"/>
</dbReference>
<reference evidence="32" key="1">
    <citation type="submission" date="2020-05" db="UniProtKB">
        <authorList>
            <consortium name="EnsemblMetazoa"/>
        </authorList>
    </citation>
    <scope>IDENTIFICATION</scope>
    <source>
        <strain evidence="32">TTRI</strain>
    </source>
</reference>
<evidence type="ECO:0000256" key="3">
    <source>
        <dbReference type="ARBA" id="ARBA00006242"/>
    </source>
</evidence>
<evidence type="ECO:0000256" key="26">
    <source>
        <dbReference type="ARBA" id="ARBA00047353"/>
    </source>
</evidence>
<evidence type="ECO:0000256" key="2">
    <source>
        <dbReference type="ARBA" id="ARBA00004496"/>
    </source>
</evidence>
<dbReference type="PROSITE" id="PS00101">
    <property type="entry name" value="HEXAPEP_TRANSFERASES"/>
    <property type="match status" value="3"/>
</dbReference>
<evidence type="ECO:0000256" key="13">
    <source>
        <dbReference type="ARBA" id="ARBA00022705"/>
    </source>
</evidence>
<feature type="transmembrane region" description="Helical" evidence="30">
    <location>
        <begin position="2341"/>
        <end position="2360"/>
    </location>
</feature>
<dbReference type="SUPFAM" id="SSF64005">
    <property type="entry name" value="Undecaprenyl diphosphate synthase"/>
    <property type="match status" value="1"/>
</dbReference>
<dbReference type="NCBIfam" id="TIGR00513">
    <property type="entry name" value="accA"/>
    <property type="match status" value="1"/>
</dbReference>
<dbReference type="Pfam" id="PF01255">
    <property type="entry name" value="Prenyltransf"/>
    <property type="match status" value="1"/>
</dbReference>
<comment type="catalytic activity">
    <reaction evidence="27">
        <text>N(6)-carboxybiotinyl-L-lysyl-[protein] + acetyl-CoA = N(6)-biotinyl-L-lysyl-[protein] + malonyl-CoA</text>
        <dbReference type="Rhea" id="RHEA:54728"/>
        <dbReference type="Rhea" id="RHEA-COMP:10505"/>
        <dbReference type="Rhea" id="RHEA-COMP:10506"/>
        <dbReference type="ChEBI" id="CHEBI:57288"/>
        <dbReference type="ChEBI" id="CHEBI:57384"/>
        <dbReference type="ChEBI" id="CHEBI:83144"/>
        <dbReference type="ChEBI" id="CHEBI:83145"/>
        <dbReference type="EC" id="2.1.3.15"/>
    </reaction>
</comment>
<dbReference type="Pfam" id="PF07977">
    <property type="entry name" value="FabA"/>
    <property type="match status" value="1"/>
</dbReference>
<dbReference type="SUPFAM" id="SSF89550">
    <property type="entry name" value="PHP domain-like"/>
    <property type="match status" value="1"/>
</dbReference>
<keyword evidence="21 30" id="KW-0472">Membrane</keyword>
<dbReference type="InterPro" id="IPR018357">
    <property type="entry name" value="Hexapep_transf_CS"/>
</dbReference>
<dbReference type="GO" id="GO:0003989">
    <property type="term" value="F:acetyl-CoA carboxylase activity"/>
    <property type="evidence" value="ECO:0007669"/>
    <property type="project" value="InterPro"/>
</dbReference>
<dbReference type="SMART" id="SM00935">
    <property type="entry name" value="OmpH"/>
    <property type="match status" value="1"/>
</dbReference>
<dbReference type="Gene3D" id="2.40.160.50">
    <property type="entry name" value="membrane protein fhac: a member of the omp85/tpsb transporter family"/>
    <property type="match status" value="1"/>
</dbReference>
<evidence type="ECO:0000256" key="11">
    <source>
        <dbReference type="ARBA" id="ARBA00022692"/>
    </source>
</evidence>
<keyword evidence="16" id="KW-0067">ATP-binding</keyword>
<name>A0A1A9UKC6_GLOAU</name>
<dbReference type="InterPro" id="IPR036034">
    <property type="entry name" value="PDZ_sf"/>
</dbReference>
<dbReference type="NCBIfam" id="TIGR01011">
    <property type="entry name" value="rpsB_bact"/>
    <property type="match status" value="1"/>
</dbReference>
<dbReference type="Pfam" id="PF00318">
    <property type="entry name" value="Ribosomal_S2"/>
    <property type="match status" value="1"/>
</dbReference>
<dbReference type="InterPro" id="IPR003141">
    <property type="entry name" value="Pol/His_phosphatase_N"/>
</dbReference>
<protein>
    <recommendedName>
        <fullName evidence="25">Small ribosomal subunit protein uS2c</fullName>
        <ecNumber evidence="5">2.1.3.15</ecNumber>
        <ecNumber evidence="7">2.5.1.87</ecNumber>
        <ecNumber evidence="6">2.7.7.7</ecNumber>
    </recommendedName>
</protein>
<dbReference type="GO" id="GO:0009317">
    <property type="term" value="C:acetyl-CoA carboxylase complex"/>
    <property type="evidence" value="ECO:0007669"/>
    <property type="project" value="InterPro"/>
</dbReference>
<dbReference type="EC" id="2.1.3.15" evidence="5"/>
<dbReference type="PROSITE" id="PS50989">
    <property type="entry name" value="COA_CT_CTER"/>
    <property type="match status" value="1"/>
</dbReference>
<dbReference type="InterPro" id="IPR036291">
    <property type="entry name" value="NAD(P)-bd_dom_sf"/>
</dbReference>
<dbReference type="GO" id="GO:0016887">
    <property type="term" value="F:ATP hydrolysis activity"/>
    <property type="evidence" value="ECO:0007669"/>
    <property type="project" value="InterPro"/>
</dbReference>
<dbReference type="Pfam" id="PF04613">
    <property type="entry name" value="LpxD"/>
    <property type="match status" value="1"/>
</dbReference>
<dbReference type="GO" id="GO:0016829">
    <property type="term" value="F:lyase activity"/>
    <property type="evidence" value="ECO:0007669"/>
    <property type="project" value="UniProtKB-KW"/>
</dbReference>
<dbReference type="Proteomes" id="UP000078200">
    <property type="component" value="Unassembled WGS sequence"/>
</dbReference>
<dbReference type="CDD" id="cd01425">
    <property type="entry name" value="RPS2"/>
    <property type="match status" value="1"/>
</dbReference>
<comment type="similarity">
    <text evidence="4">Belongs to the ParA family. MinD subfamily.</text>
</comment>
<dbReference type="InterPro" id="IPR020573">
    <property type="entry name" value="UDP_GlcNAc_AcTrfase_non-rep"/>
</dbReference>
<dbReference type="SUPFAM" id="SSF55347">
    <property type="entry name" value="Glyceraldehyde-3-phosphate dehydrogenase-like, C-terminal domain"/>
    <property type="match status" value="1"/>
</dbReference>
<evidence type="ECO:0000256" key="21">
    <source>
        <dbReference type="ARBA" id="ARBA00023136"/>
    </source>
</evidence>
<dbReference type="CDD" id="cd03351">
    <property type="entry name" value="LbH_UDP-GlcNAc_AT"/>
    <property type="match status" value="1"/>
</dbReference>
<evidence type="ECO:0000256" key="19">
    <source>
        <dbReference type="ARBA" id="ARBA00022989"/>
    </source>
</evidence>
<dbReference type="Gene3D" id="3.40.1390.10">
    <property type="entry name" value="MurE/MurF, N-terminal domain"/>
    <property type="match status" value="1"/>
</dbReference>
<keyword evidence="12" id="KW-0548">Nucleotidyltransferase</keyword>
<keyword evidence="24" id="KW-0687">Ribonucleoprotein</keyword>
<evidence type="ECO:0000256" key="28">
    <source>
        <dbReference type="ARBA" id="ARBA00049244"/>
    </source>
</evidence>
<dbReference type="NCBIfam" id="NF041504">
    <property type="entry name" value="AccA_sub"/>
    <property type="match status" value="1"/>
</dbReference>
<dbReference type="GO" id="GO:0016743">
    <property type="term" value="F:carboxyl- or carbamoyltransferase activity"/>
    <property type="evidence" value="ECO:0007669"/>
    <property type="project" value="InterPro"/>
</dbReference>
<comment type="catalytic activity">
    <reaction evidence="26">
        <text>n isopentenyl diphosphate + (2E,6E)-farnesyl diphosphate = a di-trans,poly-cis-polyprenyl diphosphate + n diphosphate</text>
        <dbReference type="Rhea" id="RHEA:53008"/>
        <dbReference type="Rhea" id="RHEA-COMP:19494"/>
        <dbReference type="ChEBI" id="CHEBI:33019"/>
        <dbReference type="ChEBI" id="CHEBI:128769"/>
        <dbReference type="ChEBI" id="CHEBI:136960"/>
        <dbReference type="ChEBI" id="CHEBI:175763"/>
        <dbReference type="EC" id="2.5.1.87"/>
    </reaction>
</comment>
<dbReference type="GO" id="GO:0015297">
    <property type="term" value="F:antiporter activity"/>
    <property type="evidence" value="ECO:0007669"/>
    <property type="project" value="InterPro"/>
</dbReference>
<dbReference type="InterPro" id="IPR033756">
    <property type="entry name" value="YlxH/NBP35"/>
</dbReference>
<dbReference type="GO" id="GO:0009245">
    <property type="term" value="P:lipid A biosynthetic process"/>
    <property type="evidence" value="ECO:0007669"/>
    <property type="project" value="InterPro"/>
</dbReference>
<dbReference type="InterPro" id="IPR013114">
    <property type="entry name" value="FabA_FabZ"/>
</dbReference>
<dbReference type="SMART" id="SM00228">
    <property type="entry name" value="PDZ"/>
    <property type="match status" value="2"/>
</dbReference>
<dbReference type="Gene3D" id="3.20.20.140">
    <property type="entry name" value="Metal-dependent hydrolases"/>
    <property type="match status" value="1"/>
</dbReference>
<dbReference type="NCBIfam" id="NF003657">
    <property type="entry name" value="PRK05289.1"/>
    <property type="match status" value="1"/>
</dbReference>
<comment type="catalytic activity">
    <reaction evidence="28">
        <text>DNA(n) + a 2'-deoxyribonucleoside 5'-triphosphate = DNA(n+1) + diphosphate</text>
        <dbReference type="Rhea" id="RHEA:22508"/>
        <dbReference type="Rhea" id="RHEA-COMP:17339"/>
        <dbReference type="Rhea" id="RHEA-COMP:17340"/>
        <dbReference type="ChEBI" id="CHEBI:33019"/>
        <dbReference type="ChEBI" id="CHEBI:61560"/>
        <dbReference type="ChEBI" id="CHEBI:173112"/>
        <dbReference type="EC" id="2.7.7.7"/>
    </reaction>
</comment>
<keyword evidence="23" id="KW-0456">Lyase</keyword>
<dbReference type="InterPro" id="IPR005632">
    <property type="entry name" value="Chaperone_Skp"/>
</dbReference>
<dbReference type="InterPro" id="IPR024930">
    <property type="entry name" value="Skp_dom_sf"/>
</dbReference>
<dbReference type="SMART" id="SM00481">
    <property type="entry name" value="POLIIIAc"/>
    <property type="match status" value="1"/>
</dbReference>
<dbReference type="EC" id="2.7.7.7" evidence="6"/>
<comment type="similarity">
    <text evidence="3">Belongs to the universal ribosomal protein uS2 family.</text>
</comment>
<dbReference type="Pfam" id="PF08436">
    <property type="entry name" value="DXP_redisom_C"/>
    <property type="match status" value="1"/>
</dbReference>
<dbReference type="InterPro" id="IPR007691">
    <property type="entry name" value="LpxD"/>
</dbReference>
<dbReference type="PANTHER" id="PTHR32294">
    <property type="entry name" value="DNA POLYMERASE III SUBUNIT ALPHA"/>
    <property type="match status" value="1"/>
</dbReference>
<keyword evidence="11 30" id="KW-0812">Transmembrane</keyword>
<dbReference type="Pfam" id="PF14579">
    <property type="entry name" value="HHH_6"/>
    <property type="match status" value="1"/>
</dbReference>
<dbReference type="CDD" id="cd01288">
    <property type="entry name" value="FabZ"/>
    <property type="match status" value="1"/>
</dbReference>
<evidence type="ECO:0000256" key="27">
    <source>
        <dbReference type="ARBA" id="ARBA00049152"/>
    </source>
</evidence>
<dbReference type="NCBIfam" id="TIGR01852">
    <property type="entry name" value="lipid_A_lpxA"/>
    <property type="match status" value="1"/>
</dbReference>
<keyword evidence="10" id="KW-0808">Transferase</keyword>
<dbReference type="SUPFAM" id="SSF111384">
    <property type="entry name" value="OmpH-like"/>
    <property type="match status" value="1"/>
</dbReference>
<evidence type="ECO:0000256" key="22">
    <source>
        <dbReference type="ARBA" id="ARBA00023160"/>
    </source>
</evidence>
<dbReference type="GO" id="GO:0019867">
    <property type="term" value="C:outer membrane"/>
    <property type="evidence" value="ECO:0007669"/>
    <property type="project" value="InterPro"/>
</dbReference>
<dbReference type="Pfam" id="PF10609">
    <property type="entry name" value="ParA"/>
    <property type="match status" value="1"/>
</dbReference>
<dbReference type="Gene3D" id="2.30.42.10">
    <property type="match status" value="2"/>
</dbReference>
<keyword evidence="17" id="KW-0239">DNA-directed DNA polymerase</keyword>
<keyword evidence="15" id="KW-0276">Fatty acid metabolism</keyword>
<dbReference type="NCBIfam" id="NF002060">
    <property type="entry name" value="PRK00892.1"/>
    <property type="match status" value="1"/>
</dbReference>
<dbReference type="InterPro" id="IPR013644">
    <property type="entry name" value="DXP_reductoisomerase_C"/>
</dbReference>
<dbReference type="Gene3D" id="3.40.50.10490">
    <property type="entry name" value="Glucose-6-phosphate isomerase like protein, domain 1"/>
    <property type="match status" value="1"/>
</dbReference>
<evidence type="ECO:0000256" key="8">
    <source>
        <dbReference type="ARBA" id="ARBA00022490"/>
    </source>
</evidence>
<feature type="transmembrane region" description="Helical" evidence="30">
    <location>
        <begin position="2278"/>
        <end position="2297"/>
    </location>
</feature>
<dbReference type="NCBIfam" id="TIGR01968">
    <property type="entry name" value="minD_bact"/>
    <property type="match status" value="1"/>
</dbReference>
<dbReference type="PANTHER" id="PTHR32294:SF0">
    <property type="entry name" value="DNA POLYMERASE III SUBUNIT ALPHA"/>
    <property type="match status" value="1"/>
</dbReference>
<dbReference type="SUPFAM" id="SSF51735">
    <property type="entry name" value="NAD(P)-binding Rossmann-fold domains"/>
    <property type="match status" value="1"/>
</dbReference>
<dbReference type="InterPro" id="IPR041931">
    <property type="entry name" value="DNA_pol3_alpha_thumb_dom"/>
</dbReference>
<dbReference type="InterPro" id="IPR040982">
    <property type="entry name" value="DNA_pol3_finger"/>
</dbReference>
<dbReference type="Gene3D" id="3.90.226.10">
    <property type="entry name" value="2-enoyl-CoA Hydratase, Chain A, domain 1"/>
    <property type="match status" value="1"/>
</dbReference>
<keyword evidence="9" id="KW-0444">Lipid biosynthesis</keyword>
<dbReference type="GO" id="GO:0015935">
    <property type="term" value="C:small ribosomal subunit"/>
    <property type="evidence" value="ECO:0007669"/>
    <property type="project" value="InterPro"/>
</dbReference>
<dbReference type="Pfam" id="PF00999">
    <property type="entry name" value="Na_H_Exchanger"/>
    <property type="match status" value="1"/>
</dbReference>
<dbReference type="InterPro" id="IPR000184">
    <property type="entry name" value="Bac_surfAg_D15"/>
</dbReference>
<evidence type="ECO:0000256" key="9">
    <source>
        <dbReference type="ARBA" id="ARBA00022516"/>
    </source>
</evidence>
<dbReference type="InterPro" id="IPR010137">
    <property type="entry name" value="Lipid_A_LpxA"/>
</dbReference>
<feature type="coiled-coil region" evidence="29">
    <location>
        <begin position="727"/>
        <end position="754"/>
    </location>
</feature>
<dbReference type="EC" id="2.5.1.87" evidence="7"/>
<dbReference type="InterPro" id="IPR036424">
    <property type="entry name" value="UPP_synth-like_sf"/>
</dbReference>
<keyword evidence="29" id="KW-0175">Coiled coil</keyword>
<dbReference type="Gene3D" id="3.40.50.720">
    <property type="entry name" value="NAD(P)-binding Rossmann-like Domain"/>
    <property type="match status" value="1"/>
</dbReference>
<dbReference type="Gene3D" id="2.160.10.10">
    <property type="entry name" value="Hexapeptide repeat proteins"/>
    <property type="match status" value="2"/>
</dbReference>
<dbReference type="Gene3D" id="1.10.287.610">
    <property type="entry name" value="Helix hairpin bin"/>
    <property type="match status" value="1"/>
</dbReference>
<dbReference type="InterPro" id="IPR006153">
    <property type="entry name" value="Cation/H_exchanger_TM"/>
</dbReference>
<evidence type="ECO:0000256" key="30">
    <source>
        <dbReference type="SAM" id="Phobius"/>
    </source>
</evidence>
<dbReference type="Pfam" id="PF17657">
    <property type="entry name" value="DNA_pol3_finger"/>
    <property type="match status" value="1"/>
</dbReference>
<dbReference type="STRING" id="7395.A0A1A9UKC6"/>
<proteinExistence type="inferred from homology"/>
<dbReference type="HAMAP" id="MF_00291_B">
    <property type="entry name" value="Ribosomal_uS2_B"/>
    <property type="match status" value="1"/>
</dbReference>
<dbReference type="Gene3D" id="1.10.10.1600">
    <property type="entry name" value="Bacterial DNA polymerase III alpha subunit, thumb domain"/>
    <property type="match status" value="1"/>
</dbReference>
<dbReference type="InterPro" id="IPR011763">
    <property type="entry name" value="COA_CT_C"/>
</dbReference>
<dbReference type="GO" id="GO:0016410">
    <property type="term" value="F:N-acyltransferase activity"/>
    <property type="evidence" value="ECO:0007669"/>
    <property type="project" value="InterPro"/>
</dbReference>
<dbReference type="CDD" id="cd03352">
    <property type="entry name" value="LbH_LpxD"/>
    <property type="match status" value="1"/>
</dbReference>
<feature type="transmembrane region" description="Helical" evidence="30">
    <location>
        <begin position="2249"/>
        <end position="2266"/>
    </location>
</feature>
<dbReference type="FunFam" id="1.10.287.610:FF:000001">
    <property type="entry name" value="30S ribosomal protein S2"/>
    <property type="match status" value="1"/>
</dbReference>
<dbReference type="InterPro" id="IPR005706">
    <property type="entry name" value="Ribosomal_uS2_bac/mit/plastid"/>
</dbReference>
<dbReference type="Pfam" id="PF07733">
    <property type="entry name" value="DNA_pol3_alpha"/>
    <property type="match status" value="1"/>
</dbReference>
<dbReference type="Gene3D" id="3.40.50.300">
    <property type="entry name" value="P-loop containing nucleotide triphosphate hydrolases"/>
    <property type="match status" value="1"/>
</dbReference>
<keyword evidence="13" id="KW-0235">DNA replication</keyword>
<dbReference type="Gene3D" id="3.10.129.10">
    <property type="entry name" value="Hotdog Thioesterase"/>
    <property type="match status" value="1"/>
</dbReference>
<evidence type="ECO:0000313" key="33">
    <source>
        <dbReference type="Proteomes" id="UP000078200"/>
    </source>
</evidence>
<evidence type="ECO:0000256" key="15">
    <source>
        <dbReference type="ARBA" id="ARBA00022832"/>
    </source>
</evidence>
<evidence type="ECO:0000256" key="29">
    <source>
        <dbReference type="SAM" id="Coils"/>
    </source>
</evidence>
<dbReference type="GO" id="GO:2001295">
    <property type="term" value="P:malonyl-CoA biosynthetic process"/>
    <property type="evidence" value="ECO:0007669"/>
    <property type="project" value="UniProtKB-UniPathway"/>
</dbReference>
<dbReference type="CDD" id="cd02036">
    <property type="entry name" value="MinD"/>
    <property type="match status" value="1"/>
</dbReference>
<dbReference type="Pfam" id="PF00132">
    <property type="entry name" value="Hexapep"/>
    <property type="match status" value="2"/>
</dbReference>
<dbReference type="PRINTS" id="PR01069">
    <property type="entry name" value="ACCCTRFRASEA"/>
</dbReference>
<evidence type="ECO:0000256" key="7">
    <source>
        <dbReference type="ARBA" id="ARBA00012596"/>
    </source>
</evidence>
<keyword evidence="20" id="KW-0443">Lipid metabolism</keyword>
<dbReference type="Pfam" id="PF01103">
    <property type="entry name" value="Omp85"/>
    <property type="match status" value="1"/>
</dbReference>
<dbReference type="GO" id="GO:0005524">
    <property type="term" value="F:ATP binding"/>
    <property type="evidence" value="ECO:0007669"/>
    <property type="project" value="UniProtKB-KW"/>
</dbReference>
<evidence type="ECO:0000256" key="12">
    <source>
        <dbReference type="ARBA" id="ARBA00022695"/>
    </source>
</evidence>
<evidence type="ECO:0000259" key="31">
    <source>
        <dbReference type="PROSITE" id="PS50989"/>
    </source>
</evidence>
<dbReference type="InterPro" id="IPR001451">
    <property type="entry name" value="Hexapep"/>
</dbReference>
<organism evidence="32 33">
    <name type="scientific">Glossina austeni</name>
    <name type="common">Savannah tsetse fly</name>
    <dbReference type="NCBI Taxonomy" id="7395"/>
    <lineage>
        <taxon>Eukaryota</taxon>
        <taxon>Metazoa</taxon>
        <taxon>Ecdysozoa</taxon>
        <taxon>Arthropoda</taxon>
        <taxon>Hexapoda</taxon>
        <taxon>Insecta</taxon>
        <taxon>Pterygota</taxon>
        <taxon>Neoptera</taxon>
        <taxon>Endopterygota</taxon>
        <taxon>Diptera</taxon>
        <taxon>Brachycera</taxon>
        <taxon>Muscomorpha</taxon>
        <taxon>Hippoboscoidea</taxon>
        <taxon>Glossinidae</taxon>
        <taxon>Glossina</taxon>
    </lineage>
</organism>
<dbReference type="HAMAP" id="MF_00523">
    <property type="entry name" value="LpxD"/>
    <property type="match status" value="1"/>
</dbReference>
<dbReference type="FunFam" id="3.10.129.10:FF:000001">
    <property type="entry name" value="3-hydroxyacyl-[acyl-carrier-protein] dehydratase FabZ"/>
    <property type="match status" value="1"/>
</dbReference>
<dbReference type="GO" id="GO:0051082">
    <property type="term" value="F:unfolded protein binding"/>
    <property type="evidence" value="ECO:0007669"/>
    <property type="project" value="InterPro"/>
</dbReference>
<evidence type="ECO:0000256" key="24">
    <source>
        <dbReference type="ARBA" id="ARBA00023274"/>
    </source>
</evidence>
<sequence>MINQAMSELAKISRRSGKILFVGTKRPASKSIKKFAKDCNQFFVNHRWLGGMLTNWKTVRQSIRYLKDLEIQSKDGTFEKLTKREALIRTRTLSKLENSLGGIKNMGGLPDALFVIDAEYEKIAIKEAFYALIAYGNNINLMIRQCLKYQPNYACTINKSSAKLLRNSLLSYSCKTSVLFGPYDACQLCSSEDIDTLVAATVGLSGASFIFAAIKSGKKILLANKEILVSYGNFFMKQIKKYNTFLCPIDSEHNAIFQSLPSNMQNKLGDSSLLEKCKISSIILTGSGGPFRKIPLDNLYKVTSKQAYTHPNWSMGKKISVDSATMMNKGLEYIAACLLFQANSKQIEVLLHPQSMIHAMHNTINQPRHIAIIMDGNGRWANKRGKMRIFGHKAGLESAKRAVNFAIKHRFNALTLYAFSSENWKRPKKEVSDLMELFLYSLNHTIHRMPAYKIIVQDVIPNSEADQLGISANMEIKKINNIAVSDWNNIYESFKQNSITIKLVHPNNFITIEKEIKLKNIKSNLNYDDPIMDFGIVPLIPNINTCIESIELNSPAMKSGLQKNDKIIKINNIEIKNSWYLLSHILRKNPNKILTIDIERNGIVMQIKVLSETKVVNNVQEASNNHHIVWMIRTYLGYTHGLKNKQIPFYDKFYTGGFETIRGFYHNTVGPKVVNYNCNSGLNCFNNSVNIFQKSPQQALAAKKLEIEFQDRATEIDLIQKDINAKIEILKINAKNMDTNARNALEEALTAQRENFSNKAKSFEHDQMQRQHEEQNKIVMQIKKIVQQIAFEKENAQSGQISFLSHSRFRSKLSLCKASAIIISKKDLPFCKQHALVAKNPHLAYAKAAQIMNTTPNQNYGISKNSIISKNALYGKNISIGHNSVIESGVKLGDNVTIGSGCFIGQQSLIGSYTRLWDNITIHHRTVVGTYCTLHSGSIIGSDGFGYANDHGIWVKIPHLGRVVLGNNIEIGSLTTIDRGSLDDTYIGNGVVIDNQCQIAHNVSIGDHTAIAGGVIMAGSSSIGRNCMIGGASVINGHISICDKVVITGMSMVMRSITSPGNPIFPGVLILEAMAQATGILAFKSSGKLSPGELYYFAAVDQARFKKPVQPGDQMILQVTFIKERRGVARFNGIAKVDNKVICEASMIAIINKNAIIHANVCIGPFCFIDAQVEIGARTILKSHVIINGLTHLGEDNSIYQFASIGEVNQDLKYSGENTRVYIGDRNIIRENSTIHRGTIQGHNITQIGNDNLFMVNVHIAHDCIIGNNCILANNVTLGGHVKIEDYVIIGGMTAIHQNCTIGSHVMIGGCSGVSQDVPPFVLAQGNHAEPFGVNVHSDYSIVDGLSKIEDILNRAKKLNMPAIAITDFTNIHGFIKFYVTAHKLGIKPIVGADFLLKDIVYLQEEISEITVLASNNIGYHNLIMLISKAYRFGYTNLGPTINRTWLIQHRAGLIILSGSMFVGPGRGSGAGSLVAYALNITDIDPLQFGLIFERFLNPERTSMPDLDIDFCMEKRDLVIDYVIKVYGEKSVAQIITFGTMTARSVIRDVGRVLGYPYSFVDRISKLIPLDIGITLKKSLITVKQLQQLYNNDEEIKTIIDMAKNLEGSIKNVGKHAGGIVIAPSKITNFTPIYYDFKSNTQLTQFDKDDIEKVGLVKFDFLGLRTLTIIDWTVKIINKKRTFNNLEPINISNILLNDTQSFNVLKRAQTIAVFQLESKGIRELIKRLQPDCFEDIIALVALFRPGPLQSGMVENFINRKHGREKISYPDSKWQHKLLEPILKSTYGIILYQEQVIKIAQILAGYSLGEADILRRAMGKKNQQEMCEQRSRFKFGAAKKGINALFAMKIFDLLEKFSGYGFNKSHSTAYALLSYQTLWLKTHYPSEFMSAAMSADMDNTEKIIILAKECNNIGIKIISPNINVGNYYFRAQNNIITYGLGAIKGVGISSVKDIIKQLKKDGKFKNIFDLCARTDSKKLSQRVIEKLIYSGALDALQKNRLDSIQDLPTAIKYARQKTNNVLFRQSDMFHEVLNFDEFSGDRVYGDDKAIVGGIGRLNSRPVMIIGHQKGRNIKEKIFRNFGMPAPEGYRKALRLMHMAEQFQLPVITFIDTPGAYPGIGAEKRGQSEAIAKNLREMSTLQVPIICTVIGEGGSGGALAIGVGDKINMLQYSIYSVISPEGCAAILWKNVDKAPIAAKSMGIIASKLKKLNLIDTVIAEPIGGAHRDLKIIASNLKIISSIMLSSFSSRLGIPILLIFLILGMLAGIDGLGKIDFNDYSVAYTISNLALAIILLDGGMKTKFQAFRIALLPALSLSTIGVVITSGLTGIVAAWIFKLNILEGMLIGAIIGSTDASAVFSLLGNTNLKERINATLEIESGTLSGGIMIFSITNLFHGSGILSVYLCGLILGNYPIRNRFEILQMFDGMTWLSQISITSGKGGVGKTTSSASIATGLAISKKKTVVIDFDIGLRNLDLIMGCERRVVYDLVNVIQGEASLNQALIKDKYTDKLYILPASQTKDKNILTHESINIMLKNLQDMQFDFIICDSPAGIEQGAIISFYFADEAIIITNPEVSSVRDSDRILGMLSSKSYRAENNLEPIKEHLLLTRYNVERVITGDMLSAEDVIDILRIPLLGIIPEDKSILKASNQGKPIILDKKSQAGQAYKKVSRRLLGEKCAFNILKKEKKIGIIRRLFYGIKHGIT</sequence>
<dbReference type="InterPro" id="IPR029069">
    <property type="entry name" value="HotDog_dom_sf"/>
</dbReference>
<dbReference type="GO" id="GO:0006412">
    <property type="term" value="P:translation"/>
    <property type="evidence" value="ECO:0007669"/>
    <property type="project" value="InterPro"/>
</dbReference>
<feature type="transmembrane region" description="Helical" evidence="30">
    <location>
        <begin position="2380"/>
        <end position="2408"/>
    </location>
</feature>
<dbReference type="GO" id="GO:0008408">
    <property type="term" value="F:3'-5' exonuclease activity"/>
    <property type="evidence" value="ECO:0007669"/>
    <property type="project" value="InterPro"/>
</dbReference>
<dbReference type="GO" id="GO:0070402">
    <property type="term" value="F:NADPH binding"/>
    <property type="evidence" value="ECO:0007669"/>
    <property type="project" value="InterPro"/>
</dbReference>
<comment type="subcellular location">
    <subcellularLocation>
        <location evidence="2">Cytoplasm</location>
    </subcellularLocation>
    <subcellularLocation>
        <location evidence="1">Membrane</location>
        <topology evidence="1">Multi-pass membrane protein</topology>
    </subcellularLocation>
</comment>
<keyword evidence="22" id="KW-0275">Fatty acid biosynthesis</keyword>
<dbReference type="InterPro" id="IPR001478">
    <property type="entry name" value="PDZ"/>
</dbReference>
<dbReference type="InterPro" id="IPR011004">
    <property type="entry name" value="Trimer_LpxA-like_sf"/>
</dbReference>
<dbReference type="InterPro" id="IPR016195">
    <property type="entry name" value="Pol/histidinol_Pase-like"/>
</dbReference>
<dbReference type="SUPFAM" id="SSF52540">
    <property type="entry name" value="P-loop containing nucleoside triphosphate hydrolases"/>
    <property type="match status" value="1"/>
</dbReference>
<dbReference type="InterPro" id="IPR029045">
    <property type="entry name" value="ClpP/crotonase-like_dom_sf"/>
</dbReference>
<dbReference type="InterPro" id="IPR029460">
    <property type="entry name" value="DNAPol_HHH"/>
</dbReference>
<dbReference type="SUPFAM" id="SSF51161">
    <property type="entry name" value="Trimeric LpxA-like enzymes"/>
    <property type="match status" value="2"/>
</dbReference>
<keyword evidence="14" id="KW-0547">Nucleotide-binding</keyword>
<accession>A0A1A9UKC6</accession>
<dbReference type="SUPFAM" id="SSF54637">
    <property type="entry name" value="Thioesterase/thiol ester dehydrase-isomerase"/>
    <property type="match status" value="1"/>
</dbReference>
<dbReference type="SUPFAM" id="SSF52096">
    <property type="entry name" value="ClpP/crotonase"/>
    <property type="match status" value="1"/>
</dbReference>
<dbReference type="HAMAP" id="MF_00823">
    <property type="entry name" value="AcetylCoA_CT_alpha"/>
    <property type="match status" value="1"/>
</dbReference>
<dbReference type="InterPro" id="IPR023591">
    <property type="entry name" value="Ribosomal_uS2_flav_dom_sf"/>
</dbReference>
<dbReference type="GO" id="GO:0006633">
    <property type="term" value="P:fatty acid biosynthetic process"/>
    <property type="evidence" value="ECO:0007669"/>
    <property type="project" value="UniProtKB-KW"/>
</dbReference>
<evidence type="ECO:0000256" key="6">
    <source>
        <dbReference type="ARBA" id="ARBA00012417"/>
    </source>
</evidence>
<keyword evidence="8" id="KW-0963">Cytoplasm</keyword>
<dbReference type="Pfam" id="PF03255">
    <property type="entry name" value="ACCA"/>
    <property type="match status" value="1"/>
</dbReference>
<dbReference type="VEuPathDB" id="VectorBase:GAUT007512"/>
<dbReference type="InterPro" id="IPR027417">
    <property type="entry name" value="P-loop_NTPase"/>
</dbReference>
<keyword evidence="33" id="KW-1185">Reference proteome</keyword>
<dbReference type="SUPFAM" id="SSF52313">
    <property type="entry name" value="Ribosomal protein S2"/>
    <property type="match status" value="1"/>
</dbReference>
<evidence type="ECO:0000256" key="4">
    <source>
        <dbReference type="ARBA" id="ARBA00010257"/>
    </source>
</evidence>
<evidence type="ECO:0000313" key="32">
    <source>
        <dbReference type="EnsemblMetazoa" id="GAUT007512-PA"/>
    </source>
</evidence>
<evidence type="ECO:0000256" key="14">
    <source>
        <dbReference type="ARBA" id="ARBA00022741"/>
    </source>
</evidence>
<evidence type="ECO:0000256" key="25">
    <source>
        <dbReference type="ARBA" id="ARBA00035155"/>
    </source>
</evidence>
<dbReference type="SUPFAM" id="SSF50156">
    <property type="entry name" value="PDZ domain-like"/>
    <property type="match status" value="2"/>
</dbReference>
<feature type="transmembrane region" description="Helical" evidence="30">
    <location>
        <begin position="2309"/>
        <end position="2334"/>
    </location>
</feature>
<evidence type="ECO:0000256" key="1">
    <source>
        <dbReference type="ARBA" id="ARBA00004141"/>
    </source>
</evidence>
<dbReference type="Gene3D" id="3.40.1180.10">
    <property type="entry name" value="Decaprenyl diphosphate synthase-like"/>
    <property type="match status" value="1"/>
</dbReference>
<dbReference type="NCBIfam" id="TIGR01853">
    <property type="entry name" value="lipid_A_lpxD"/>
    <property type="match status" value="1"/>
</dbReference>
<evidence type="ECO:0000256" key="18">
    <source>
        <dbReference type="ARBA" id="ARBA00022980"/>
    </source>
</evidence>
<evidence type="ECO:0000256" key="16">
    <source>
        <dbReference type="ARBA" id="ARBA00022840"/>
    </source>
</evidence>
<keyword evidence="19 30" id="KW-1133">Transmembrane helix</keyword>
<evidence type="ECO:0000256" key="10">
    <source>
        <dbReference type="ARBA" id="ARBA00022679"/>
    </source>
</evidence>
<dbReference type="InterPro" id="IPR001441">
    <property type="entry name" value="UPP_synth-like"/>
</dbReference>
<dbReference type="InterPro" id="IPR010223">
    <property type="entry name" value="MinD"/>
</dbReference>
<dbReference type="GO" id="GO:1902600">
    <property type="term" value="P:proton transmembrane transport"/>
    <property type="evidence" value="ECO:0007669"/>
    <property type="project" value="InterPro"/>
</dbReference>
<feature type="domain" description="CoA carboxyltransferase C-terminal" evidence="31">
    <location>
        <begin position="1999"/>
        <end position="2244"/>
    </location>
</feature>
<dbReference type="GO" id="GO:0008780">
    <property type="term" value="F:acyl-[acyl-carrier-protein]-UDP-N-acetylglucosamine O-acyltransferase activity"/>
    <property type="evidence" value="ECO:0007669"/>
    <property type="project" value="InterPro"/>
</dbReference>
<dbReference type="NCBIfam" id="NF004344">
    <property type="entry name" value="PRK05724.1"/>
    <property type="match status" value="1"/>
</dbReference>
<dbReference type="InterPro" id="IPR004805">
    <property type="entry name" value="DnaE2/DnaE/PolC"/>
</dbReference>
<dbReference type="InterPro" id="IPR001865">
    <property type="entry name" value="Ribosomal_uS2"/>
</dbReference>
<dbReference type="GO" id="GO:0006260">
    <property type="term" value="P:DNA replication"/>
    <property type="evidence" value="ECO:0007669"/>
    <property type="project" value="UniProtKB-KW"/>
</dbReference>
<dbReference type="InterPro" id="IPR011708">
    <property type="entry name" value="DNA_pol3_alpha_NTPase_dom"/>
</dbReference>
<dbReference type="EnsemblMetazoa" id="GAUT007512-RA">
    <property type="protein sequence ID" value="GAUT007512-PA"/>
    <property type="gene ID" value="GAUT007512"/>
</dbReference>
<dbReference type="Pfam" id="PF13180">
    <property type="entry name" value="PDZ_2"/>
    <property type="match status" value="1"/>
</dbReference>
<evidence type="ECO:0000256" key="17">
    <source>
        <dbReference type="ARBA" id="ARBA00022932"/>
    </source>
</evidence>
<evidence type="ECO:0000256" key="20">
    <source>
        <dbReference type="ARBA" id="ARBA00023098"/>
    </source>
</evidence>
<dbReference type="FunFam" id="3.40.50.300:FF:000068">
    <property type="entry name" value="Site-determining protein"/>
    <property type="match status" value="1"/>
</dbReference>
<dbReference type="GO" id="GO:0003887">
    <property type="term" value="F:DNA-directed DNA polymerase activity"/>
    <property type="evidence" value="ECO:0007669"/>
    <property type="project" value="UniProtKB-KW"/>
</dbReference>
<dbReference type="UniPathway" id="UPA00655">
    <property type="reaction ID" value="UER00711"/>
</dbReference>
<evidence type="ECO:0000256" key="5">
    <source>
        <dbReference type="ARBA" id="ARBA00011883"/>
    </source>
</evidence>
<evidence type="ECO:0000256" key="23">
    <source>
        <dbReference type="ARBA" id="ARBA00023239"/>
    </source>
</evidence>